<dbReference type="PANTHER" id="PTHR43943">
    <property type="entry name" value="DEHYDROGENASE/REDUCTASE (SDR FAMILY) MEMBER 4"/>
    <property type="match status" value="1"/>
</dbReference>
<dbReference type="Pfam" id="PF13561">
    <property type="entry name" value="adh_short_C2"/>
    <property type="match status" value="1"/>
</dbReference>
<evidence type="ECO:0000313" key="2">
    <source>
        <dbReference type="EMBL" id="EAQ13458.1"/>
    </source>
</evidence>
<dbReference type="EMBL" id="AAMT01000005">
    <property type="protein sequence ID" value="EAQ13458.1"/>
    <property type="molecule type" value="Genomic_DNA"/>
</dbReference>
<dbReference type="NCBIfam" id="NF005559">
    <property type="entry name" value="PRK07231.1"/>
    <property type="match status" value="1"/>
</dbReference>
<dbReference type="SUPFAM" id="SSF51735">
    <property type="entry name" value="NAD(P)-binding Rossmann-fold domains"/>
    <property type="match status" value="1"/>
</dbReference>
<keyword evidence="3" id="KW-1185">Reference proteome</keyword>
<dbReference type="AlphaFoldDB" id="A3VEX0"/>
<protein>
    <submittedName>
        <fullName evidence="2">Oxidoreductase, short-chain dehydrogenase/reductase family protein</fullName>
    </submittedName>
</protein>
<dbReference type="PANTHER" id="PTHR43943:SF2">
    <property type="entry name" value="DEHYDROGENASE_REDUCTASE 4"/>
    <property type="match status" value="1"/>
</dbReference>
<dbReference type="InterPro" id="IPR020904">
    <property type="entry name" value="Sc_DH/Rdtase_CS"/>
</dbReference>
<dbReference type="PRINTS" id="PR00081">
    <property type="entry name" value="GDHRDH"/>
</dbReference>
<accession>A3VEX0</accession>
<dbReference type="HOGENOM" id="CLU_010194_1_1_5"/>
<dbReference type="InterPro" id="IPR036291">
    <property type="entry name" value="NAD(P)-bd_dom_sf"/>
</dbReference>
<comment type="caution">
    <text evidence="2">The sequence shown here is derived from an EMBL/GenBank/DDBJ whole genome shotgun (WGS) entry which is preliminary data.</text>
</comment>
<dbReference type="RefSeq" id="WP_008331239.1">
    <property type="nucleotide sequence ID" value="NZ_CH902578.1"/>
</dbReference>
<dbReference type="eggNOG" id="COG1028">
    <property type="taxonomic scope" value="Bacteria"/>
</dbReference>
<proteinExistence type="inferred from homology"/>
<organism evidence="2 3">
    <name type="scientific">Maritimibacter alkaliphilus HTCC2654</name>
    <dbReference type="NCBI Taxonomy" id="314271"/>
    <lineage>
        <taxon>Bacteria</taxon>
        <taxon>Pseudomonadati</taxon>
        <taxon>Pseudomonadota</taxon>
        <taxon>Alphaproteobacteria</taxon>
        <taxon>Rhodobacterales</taxon>
        <taxon>Roseobacteraceae</taxon>
        <taxon>Maritimibacter</taxon>
    </lineage>
</organism>
<evidence type="ECO:0000313" key="3">
    <source>
        <dbReference type="Proteomes" id="UP000002931"/>
    </source>
</evidence>
<name>A3VEX0_9RHOB</name>
<dbReference type="Gene3D" id="3.40.50.720">
    <property type="entry name" value="NAD(P)-binding Rossmann-like Domain"/>
    <property type="match status" value="1"/>
</dbReference>
<dbReference type="OrthoDB" id="9789398at2"/>
<dbReference type="CDD" id="cd05233">
    <property type="entry name" value="SDR_c"/>
    <property type="match status" value="1"/>
</dbReference>
<evidence type="ECO:0000256" key="1">
    <source>
        <dbReference type="ARBA" id="ARBA00006484"/>
    </source>
</evidence>
<dbReference type="InterPro" id="IPR002347">
    <property type="entry name" value="SDR_fam"/>
</dbReference>
<dbReference type="Proteomes" id="UP000002931">
    <property type="component" value="Unassembled WGS sequence"/>
</dbReference>
<sequence>MHSLFDLTGQTAIVTGSTKGIGKAIAFALAEAGANVVISSRKADVCDAVAAEVNARGGGRAVAIPANVSKDEDLDRLVAETEAQLGPADILVLNAAVNPYMGPFLDTPDDAFDKTIAVNIRANMQLAKRVVPGMQAKGGGAIVIVSSIAAFKGSKMLGIYAVTKAADTQIVRNLASAYGPDNIRVNGIAPAVVKTDFARALYEDPEREKQVSASYALKRLGEPDDIAGAALFFSSRAGAWTTGQTLIIDGGWSIEES</sequence>
<reference evidence="2 3" key="1">
    <citation type="journal article" date="2010" name="J. Bacteriol.">
        <title>Genome sequences of Pelagibaca bermudensis HTCC2601T and Maritimibacter alkaliphilus HTCC2654T, the type strains of two marine Roseobacter genera.</title>
        <authorList>
            <person name="Thrash J.C."/>
            <person name="Cho J.C."/>
            <person name="Ferriera S."/>
            <person name="Johnson J."/>
            <person name="Vergin K.L."/>
            <person name="Giovannoni S.J."/>
        </authorList>
    </citation>
    <scope>NUCLEOTIDE SEQUENCE [LARGE SCALE GENOMIC DNA]</scope>
    <source>
        <strain evidence="2 3">HTCC2654</strain>
    </source>
</reference>
<dbReference type="STRING" id="314271.RB2654_10319"/>
<gene>
    <name evidence="2" type="ORF">RB2654_10319</name>
</gene>
<dbReference type="FunFam" id="3.40.50.720:FF:000084">
    <property type="entry name" value="Short-chain dehydrogenase reductase"/>
    <property type="match status" value="1"/>
</dbReference>
<comment type="similarity">
    <text evidence="1">Belongs to the short-chain dehydrogenases/reductases (SDR) family.</text>
</comment>
<dbReference type="PROSITE" id="PS00061">
    <property type="entry name" value="ADH_SHORT"/>
    <property type="match status" value="1"/>
</dbReference>